<dbReference type="OrthoDB" id="9936033at2759"/>
<keyword evidence="3" id="KW-1185">Reference proteome</keyword>
<dbReference type="InterPro" id="IPR026092">
    <property type="entry name" value="RAI2/SOBP"/>
</dbReference>
<organism evidence="2 3">
    <name type="scientific">Chiloscyllium punctatum</name>
    <name type="common">Brownbanded bambooshark</name>
    <name type="synonym">Hemiscyllium punctatum</name>
    <dbReference type="NCBI Taxonomy" id="137246"/>
    <lineage>
        <taxon>Eukaryota</taxon>
        <taxon>Metazoa</taxon>
        <taxon>Chordata</taxon>
        <taxon>Craniata</taxon>
        <taxon>Vertebrata</taxon>
        <taxon>Chondrichthyes</taxon>
        <taxon>Elasmobranchii</taxon>
        <taxon>Galeomorphii</taxon>
        <taxon>Galeoidea</taxon>
        <taxon>Orectolobiformes</taxon>
        <taxon>Hemiscylliidae</taxon>
        <taxon>Chiloscyllium</taxon>
    </lineage>
</organism>
<dbReference type="PANTHER" id="PTHR23186:SF3">
    <property type="entry name" value="RETINOIC ACID-INDUCED PROTEIN 2"/>
    <property type="match status" value="1"/>
</dbReference>
<dbReference type="STRING" id="137246.A0A401SAT4"/>
<evidence type="ECO:0000256" key="1">
    <source>
        <dbReference type="SAM" id="MobiDB-lite"/>
    </source>
</evidence>
<reference evidence="2 3" key="1">
    <citation type="journal article" date="2018" name="Nat. Ecol. Evol.">
        <title>Shark genomes provide insights into elasmobranch evolution and the origin of vertebrates.</title>
        <authorList>
            <person name="Hara Y"/>
            <person name="Yamaguchi K"/>
            <person name="Onimaru K"/>
            <person name="Kadota M"/>
            <person name="Koyanagi M"/>
            <person name="Keeley SD"/>
            <person name="Tatsumi K"/>
            <person name="Tanaka K"/>
            <person name="Motone F"/>
            <person name="Kageyama Y"/>
            <person name="Nozu R"/>
            <person name="Adachi N"/>
            <person name="Nishimura O"/>
            <person name="Nakagawa R"/>
            <person name="Tanegashima C"/>
            <person name="Kiyatake I"/>
            <person name="Matsumoto R"/>
            <person name="Murakumo K"/>
            <person name="Nishida K"/>
            <person name="Terakita A"/>
            <person name="Kuratani S"/>
            <person name="Sato K"/>
            <person name="Hyodo S Kuraku.S."/>
        </authorList>
    </citation>
    <scope>NUCLEOTIDE SEQUENCE [LARGE SCALE GENOMIC DNA]</scope>
</reference>
<feature type="compositionally biased region" description="Basic and acidic residues" evidence="1">
    <location>
        <begin position="321"/>
        <end position="330"/>
    </location>
</feature>
<feature type="region of interest" description="Disordered" evidence="1">
    <location>
        <begin position="321"/>
        <end position="352"/>
    </location>
</feature>
<dbReference type="AlphaFoldDB" id="A0A401SAT4"/>
<accession>A0A401SAT4</accession>
<dbReference type="OMA" id="QHKWLVD"/>
<dbReference type="PANTHER" id="PTHR23186">
    <property type="entry name" value="RETINOIC ACID-INDUCED PROTEIN 2"/>
    <property type="match status" value="1"/>
</dbReference>
<proteinExistence type="predicted"/>
<evidence type="ECO:0000313" key="2">
    <source>
        <dbReference type="EMBL" id="GCC27502.1"/>
    </source>
</evidence>
<dbReference type="GO" id="GO:0048513">
    <property type="term" value="P:animal organ development"/>
    <property type="evidence" value="ECO:0007669"/>
    <property type="project" value="TreeGrafter"/>
</dbReference>
<sequence length="595" mass="64669">MNEDRKVCDWCRHSHHTKDYVDTSDNESKLQFCSMKCLNQHKMDRFYKEAQSNLPMDVTDSSSPTIANNKLENGVTQLITAEAWNINPTGLMKKALSPLVAVPASSIMTPQTDPPNGVSLKVAATVLQPICLGDSPMVLPIHLQVAGSSAPQIPPGGNAPWVMTNQGAVPLSVLLEQHLIQHLNSPLLLASPTASPVNSVQNHIIQGTTGPCIQSQPLGQKPLSQTQDYDIPPPLPIPGFATVLQDFFPSHSTVPPVPNVPPGPENMASSFSSSPHQNCGGLFSPLVPPATLLVPYPVIVPLPVPIPIPIPIPIPVAKDPDPTRFADVPRKATSSGTTSRSTQTSNGKEEQKVSECVQHQGVQDYQHVNCKFSTETEALDLSMKRTSVVKKTEFFCQQIEQDGVLDLSVAAPKKMKESQNFPGHASSNLSANLLNEPLTHSSEAWSNTVPLLGTQKLETVLHGTSNSCEFSGQPKWVMDQNYSRLRNDTRAASNPETLNSTDTAKVIVSVKDAGPAILCGKIKTVVGVSTKNFSYKTDLSQESVLQCYDVKSQLELRDSKKSNKNRGIKLKKMSSQDFHVLPIKKQRLAAFFARK</sequence>
<dbReference type="Pfam" id="PF15279">
    <property type="entry name" value="SOBP"/>
    <property type="match status" value="1"/>
</dbReference>
<comment type="caution">
    <text evidence="2">The sequence shown here is derived from an EMBL/GenBank/DDBJ whole genome shotgun (WGS) entry which is preliminary data.</text>
</comment>
<dbReference type="EMBL" id="BEZZ01000167">
    <property type="protein sequence ID" value="GCC27502.1"/>
    <property type="molecule type" value="Genomic_DNA"/>
</dbReference>
<protein>
    <submittedName>
        <fullName evidence="2">Uncharacterized protein</fullName>
    </submittedName>
</protein>
<dbReference type="Proteomes" id="UP000287033">
    <property type="component" value="Unassembled WGS sequence"/>
</dbReference>
<gene>
    <name evidence="2" type="ORF">chiPu_0005926</name>
</gene>
<feature type="compositionally biased region" description="Low complexity" evidence="1">
    <location>
        <begin position="333"/>
        <end position="345"/>
    </location>
</feature>
<evidence type="ECO:0000313" key="3">
    <source>
        <dbReference type="Proteomes" id="UP000287033"/>
    </source>
</evidence>
<name>A0A401SAT4_CHIPU</name>
<dbReference type="GO" id="GO:0005634">
    <property type="term" value="C:nucleus"/>
    <property type="evidence" value="ECO:0007669"/>
    <property type="project" value="TreeGrafter"/>
</dbReference>